<dbReference type="HOGENOM" id="CLU_161289_0_0_6"/>
<dbReference type="Pfam" id="PF07214">
    <property type="entry name" value="DUF1418"/>
    <property type="match status" value="1"/>
</dbReference>
<accession>A0A097R0T7</accession>
<feature type="transmembrane region" description="Helical" evidence="2">
    <location>
        <begin position="41"/>
        <end position="65"/>
    </location>
</feature>
<dbReference type="RefSeq" id="WP_025800910.1">
    <property type="nucleotide sequence ID" value="NZ_CP009706.1"/>
</dbReference>
<dbReference type="Proteomes" id="UP000029986">
    <property type="component" value="Chromosome"/>
</dbReference>
<evidence type="ECO:0000256" key="2">
    <source>
        <dbReference type="SAM" id="Phobius"/>
    </source>
</evidence>
<protein>
    <submittedName>
        <fullName evidence="3">Membrane protein</fullName>
    </submittedName>
</protein>
<dbReference type="EMBL" id="CP009706">
    <property type="protein sequence ID" value="AIU72332.1"/>
    <property type="molecule type" value="Genomic_DNA"/>
</dbReference>
<dbReference type="PATRIC" id="fig|1453496.5.peg.1593"/>
<name>A0A097R0T7_HAFAL</name>
<keyword evidence="2" id="KW-0472">Membrane</keyword>
<gene>
    <name evidence="3" type="ORF">AT03_07990</name>
</gene>
<evidence type="ECO:0000313" key="4">
    <source>
        <dbReference type="Proteomes" id="UP000029986"/>
    </source>
</evidence>
<dbReference type="AlphaFoldDB" id="A0A097R0T7"/>
<evidence type="ECO:0000256" key="1">
    <source>
        <dbReference type="SAM" id="MobiDB-lite"/>
    </source>
</evidence>
<feature type="transmembrane region" description="Helical" evidence="2">
    <location>
        <begin position="12"/>
        <end position="29"/>
    </location>
</feature>
<keyword evidence="2" id="KW-0812">Transmembrane</keyword>
<dbReference type="eggNOG" id="ENOG5032Z1J">
    <property type="taxonomic scope" value="Bacteria"/>
</dbReference>
<evidence type="ECO:0000313" key="3">
    <source>
        <dbReference type="EMBL" id="AIU72332.1"/>
    </source>
</evidence>
<feature type="region of interest" description="Disordered" evidence="1">
    <location>
        <begin position="73"/>
        <end position="101"/>
    </location>
</feature>
<keyword evidence="2" id="KW-1133">Transmembrane helix</keyword>
<sequence>MKALGDLPKPVLICEALGMVLLVVAYLSIHDYIHLPDLLATPLAAVIMIFAGVALMIPAAVALIWSLTHSKTPLFSLTPKSDASAAKPETKSEEHKNDANH</sequence>
<dbReference type="InterPro" id="IPR010815">
    <property type="entry name" value="DUF1418"/>
</dbReference>
<keyword evidence="4" id="KW-1185">Reference proteome</keyword>
<organism evidence="3 4">
    <name type="scientific">Hafnia alvei FB1</name>
    <dbReference type="NCBI Taxonomy" id="1453496"/>
    <lineage>
        <taxon>Bacteria</taxon>
        <taxon>Pseudomonadati</taxon>
        <taxon>Pseudomonadota</taxon>
        <taxon>Gammaproteobacteria</taxon>
        <taxon>Enterobacterales</taxon>
        <taxon>Hafniaceae</taxon>
        <taxon>Hafnia</taxon>
    </lineage>
</organism>
<reference evidence="3 4" key="1">
    <citation type="journal article" date="2014" name="Gut Pathog.">
        <title>Gene clusters of Hafnia alvei strain FB1 important in survival and pathogenesis: a draft genome perspective.</title>
        <authorList>
            <person name="Tan J.Y."/>
            <person name="Yin W.F."/>
            <person name="Chan K.G."/>
        </authorList>
    </citation>
    <scope>NUCLEOTIDE SEQUENCE [LARGE SCALE GENOMIC DNA]</scope>
    <source>
        <strain evidence="3 4">FB1</strain>
    </source>
</reference>
<proteinExistence type="predicted"/>
<feature type="compositionally biased region" description="Basic and acidic residues" evidence="1">
    <location>
        <begin position="88"/>
        <end position="101"/>
    </location>
</feature>
<dbReference type="OrthoDB" id="6478907at2"/>
<dbReference type="GeneID" id="56891277"/>
<dbReference type="KEGG" id="hav:AT03_07990"/>